<dbReference type="InterPro" id="IPR023296">
    <property type="entry name" value="Glyco_hydro_beta-prop_sf"/>
</dbReference>
<gene>
    <name evidence="6" type="ORF">CKAH01_17979</name>
</gene>
<dbReference type="Gene3D" id="2.60.120.200">
    <property type="match status" value="1"/>
</dbReference>
<dbReference type="AlphaFoldDB" id="A0AAD9YA36"/>
<keyword evidence="2 4" id="KW-0378">Hydrolase</keyword>
<protein>
    <submittedName>
        <fullName evidence="6">Xylosidase glycosyl</fullName>
    </submittedName>
</protein>
<evidence type="ECO:0000256" key="1">
    <source>
        <dbReference type="ARBA" id="ARBA00009865"/>
    </source>
</evidence>
<name>A0AAD9YA36_COLKA</name>
<dbReference type="GO" id="GO:0005975">
    <property type="term" value="P:carbohydrate metabolic process"/>
    <property type="evidence" value="ECO:0007669"/>
    <property type="project" value="InterPro"/>
</dbReference>
<dbReference type="SUPFAM" id="SSF75005">
    <property type="entry name" value="Arabinanase/levansucrase/invertase"/>
    <property type="match status" value="1"/>
</dbReference>
<evidence type="ECO:0000256" key="4">
    <source>
        <dbReference type="RuleBase" id="RU361187"/>
    </source>
</evidence>
<comment type="caution">
    <text evidence="6">The sequence shown here is derived from an EMBL/GenBank/DDBJ whole genome shotgun (WGS) entry which is preliminary data.</text>
</comment>
<dbReference type="InterPro" id="IPR041542">
    <property type="entry name" value="GH43_C2"/>
</dbReference>
<evidence type="ECO:0000259" key="5">
    <source>
        <dbReference type="Pfam" id="PF17851"/>
    </source>
</evidence>
<evidence type="ECO:0000313" key="6">
    <source>
        <dbReference type="EMBL" id="KAK2749933.1"/>
    </source>
</evidence>
<keyword evidence="7" id="KW-1185">Reference proteome</keyword>
<organism evidence="6 7">
    <name type="scientific">Colletotrichum kahawae</name>
    <name type="common">Coffee berry disease fungus</name>
    <dbReference type="NCBI Taxonomy" id="34407"/>
    <lineage>
        <taxon>Eukaryota</taxon>
        <taxon>Fungi</taxon>
        <taxon>Dikarya</taxon>
        <taxon>Ascomycota</taxon>
        <taxon>Pezizomycotina</taxon>
        <taxon>Sordariomycetes</taxon>
        <taxon>Hypocreomycetidae</taxon>
        <taxon>Glomerellales</taxon>
        <taxon>Glomerellaceae</taxon>
        <taxon>Colletotrichum</taxon>
        <taxon>Colletotrichum gloeosporioides species complex</taxon>
    </lineage>
</organism>
<comment type="similarity">
    <text evidence="1 4">Belongs to the glycosyl hydrolase 43 family.</text>
</comment>
<dbReference type="EMBL" id="VYYT01000274">
    <property type="protein sequence ID" value="KAK2749933.1"/>
    <property type="molecule type" value="Genomic_DNA"/>
</dbReference>
<dbReference type="Pfam" id="PF04616">
    <property type="entry name" value="Glyco_hydro_43"/>
    <property type="match status" value="1"/>
</dbReference>
<feature type="domain" description="Beta-xylosidase C-terminal Concanavalin A-like" evidence="5">
    <location>
        <begin position="121"/>
        <end position="308"/>
    </location>
</feature>
<dbReference type="InterPro" id="IPR013320">
    <property type="entry name" value="ConA-like_dom_sf"/>
</dbReference>
<dbReference type="GO" id="GO:0004553">
    <property type="term" value="F:hydrolase activity, hydrolyzing O-glycosyl compounds"/>
    <property type="evidence" value="ECO:0007669"/>
    <property type="project" value="InterPro"/>
</dbReference>
<dbReference type="Pfam" id="PF17851">
    <property type="entry name" value="GH43_C2"/>
    <property type="match status" value="1"/>
</dbReference>
<dbReference type="Gene3D" id="2.115.10.20">
    <property type="entry name" value="Glycosyl hydrolase domain, family 43"/>
    <property type="match status" value="1"/>
</dbReference>
<keyword evidence="3 4" id="KW-0326">Glycosidase</keyword>
<dbReference type="PANTHER" id="PTHR42812">
    <property type="entry name" value="BETA-XYLOSIDASE"/>
    <property type="match status" value="1"/>
</dbReference>
<accession>A0AAD9YA36</accession>
<dbReference type="Proteomes" id="UP001281614">
    <property type="component" value="Unassembled WGS sequence"/>
</dbReference>
<reference evidence="6" key="1">
    <citation type="submission" date="2023-02" db="EMBL/GenBank/DDBJ databases">
        <title>Colletotrichum kahawae CIFC_Que2 genome sequencing and assembly.</title>
        <authorList>
            <person name="Baroncelli R."/>
        </authorList>
    </citation>
    <scope>NUCLEOTIDE SEQUENCE</scope>
    <source>
        <strain evidence="6">CIFC_Que2</strain>
    </source>
</reference>
<dbReference type="SUPFAM" id="SSF49899">
    <property type="entry name" value="Concanavalin A-like lectins/glucanases"/>
    <property type="match status" value="1"/>
</dbReference>
<evidence type="ECO:0000313" key="7">
    <source>
        <dbReference type="Proteomes" id="UP001281614"/>
    </source>
</evidence>
<dbReference type="InterPro" id="IPR051795">
    <property type="entry name" value="Glycosyl_Hydrlase_43"/>
</dbReference>
<dbReference type="InterPro" id="IPR006710">
    <property type="entry name" value="Glyco_hydro_43"/>
</dbReference>
<dbReference type="PANTHER" id="PTHR42812:SF15">
    <property type="entry name" value="HYDROLASE, PUTATIVE (AFU_ORTHOLOGUE AFUA_2G00930)-RELATED"/>
    <property type="match status" value="1"/>
</dbReference>
<sequence length="321" mass="34976">MQGWSKSGCFDLYNTPTNIGTLEGSRMYKRNGNYYIFLTRPADGQYVLKSSSPWGPYTVKVLADKLRLTAVPSASSPHQGSLVDTPNGNWYYMGFIDGYPGGRFPVLAPITWGSDGSLGTDSFTGTTLRPEWEWNHNPDTNGFAVNNGLTLRTVTVTSDLYQARNTLSHRIRGPIGTGTVRLNVANMADGDRSGLAALRDQSSLIGVERSGTAYNIILMGGINMNSDWTTSSTGTVVQRQSITLSSSKEIYLRMKADIRPGAAGNAVFSYSTDGQTFTTLGSSFSLHNDWQFFMGYRYVIFNYATKALGGSVRVVSFTSAA</sequence>
<proteinExistence type="inferred from homology"/>
<evidence type="ECO:0000256" key="2">
    <source>
        <dbReference type="ARBA" id="ARBA00022801"/>
    </source>
</evidence>
<evidence type="ECO:0000256" key="3">
    <source>
        <dbReference type="ARBA" id="ARBA00023295"/>
    </source>
</evidence>